<name>A0A2U9IEH3_9CREN</name>
<dbReference type="HAMAP" id="MF_00485">
    <property type="entry name" value="Ribosomal_eS4"/>
    <property type="match status" value="1"/>
</dbReference>
<keyword evidence="4 7" id="KW-0689">Ribosomal protein</keyword>
<proteinExistence type="inferred from homology"/>
<dbReference type="KEGG" id="abri:DFR85_07045"/>
<dbReference type="InterPro" id="IPR013845">
    <property type="entry name" value="Ribosomal_eS4_central_region"/>
</dbReference>
<dbReference type="InterPro" id="IPR000876">
    <property type="entry name" value="Ribosomal_eS4"/>
</dbReference>
<dbReference type="InterPro" id="IPR038237">
    <property type="entry name" value="Ribosomal_eS4_central_sf"/>
</dbReference>
<keyword evidence="5 7" id="KW-0687">Ribonucleoprotein</keyword>
<dbReference type="OrthoDB" id="372073at2157"/>
<dbReference type="Pfam" id="PF01479">
    <property type="entry name" value="S4"/>
    <property type="match status" value="1"/>
</dbReference>
<sequence length="241" mass="27231">MVHITRNASPWFLLISKKQYKWTVRTVPGAHSLNQSVPLSILLRDYIHAAVTLKEAKTIISSGEVLVDGKVRLDYRFPVGLMDVISIPSADLYYRIIPDNARFLKAIEIPREESSFKLVRILNKSLVKNGDLQLNLDSGRNIQIIKDNIAEYKYSTLTTLKIALPNQEILETYELKEGNYGIIIGGKNAGRHGIIGKIQMSQYKRRVYSVVNIQSKDGKTYESNLENIMAIGTTQPVIKVE</sequence>
<evidence type="ECO:0000256" key="6">
    <source>
        <dbReference type="ARBA" id="ARBA00035272"/>
    </source>
</evidence>
<evidence type="ECO:0000256" key="4">
    <source>
        <dbReference type="ARBA" id="ARBA00022980"/>
    </source>
</evidence>
<dbReference type="Gene3D" id="2.30.30.30">
    <property type="match status" value="1"/>
</dbReference>
<dbReference type="AlphaFoldDB" id="A0A2U9IEH3"/>
<dbReference type="GeneID" id="36831899"/>
<dbReference type="SMART" id="SM00363">
    <property type="entry name" value="S4"/>
    <property type="match status" value="1"/>
</dbReference>
<dbReference type="Gene3D" id="2.40.50.740">
    <property type="match status" value="1"/>
</dbReference>
<dbReference type="SUPFAM" id="SSF55174">
    <property type="entry name" value="Alpha-L RNA-binding motif"/>
    <property type="match status" value="1"/>
</dbReference>
<evidence type="ECO:0000256" key="3">
    <source>
        <dbReference type="ARBA" id="ARBA00022884"/>
    </source>
</evidence>
<dbReference type="PIRSF" id="PIRSF002116">
    <property type="entry name" value="Ribosomal_S4"/>
    <property type="match status" value="1"/>
</dbReference>
<dbReference type="NCBIfam" id="NF003312">
    <property type="entry name" value="PRK04313.1"/>
    <property type="match status" value="1"/>
</dbReference>
<keyword evidence="3 7" id="KW-0694">RNA-binding</keyword>
<dbReference type="CDD" id="cd00165">
    <property type="entry name" value="S4"/>
    <property type="match status" value="1"/>
</dbReference>
<dbReference type="Pfam" id="PF00900">
    <property type="entry name" value="Ribosomal_S4e"/>
    <property type="match status" value="1"/>
</dbReference>
<evidence type="ECO:0000313" key="9">
    <source>
        <dbReference type="EMBL" id="AWR94390.1"/>
    </source>
</evidence>
<evidence type="ECO:0000256" key="7">
    <source>
        <dbReference type="HAMAP-Rule" id="MF_00485"/>
    </source>
</evidence>
<protein>
    <recommendedName>
        <fullName evidence="6 7">Small ribosomal subunit protein eS4</fullName>
    </recommendedName>
</protein>
<organism evidence="9 10">
    <name type="scientific">Acidianus brierleyi</name>
    <dbReference type="NCBI Taxonomy" id="41673"/>
    <lineage>
        <taxon>Archaea</taxon>
        <taxon>Thermoproteota</taxon>
        <taxon>Thermoprotei</taxon>
        <taxon>Sulfolobales</taxon>
        <taxon>Sulfolobaceae</taxon>
        <taxon>Acidianus</taxon>
    </lineage>
</organism>
<dbReference type="PANTHER" id="PTHR11581">
    <property type="entry name" value="30S/40S RIBOSOMAL PROTEIN S4"/>
    <property type="match status" value="1"/>
</dbReference>
<dbReference type="EMBL" id="CP029289">
    <property type="protein sequence ID" value="AWR94390.1"/>
    <property type="molecule type" value="Genomic_DNA"/>
</dbReference>
<dbReference type="InterPro" id="IPR002942">
    <property type="entry name" value="S4_RNA-bd"/>
</dbReference>
<dbReference type="InterPro" id="IPR014722">
    <property type="entry name" value="Rib_uL2_dom2"/>
</dbReference>
<evidence type="ECO:0000256" key="1">
    <source>
        <dbReference type="ARBA" id="ARBA00007500"/>
    </source>
</evidence>
<keyword evidence="2" id="KW-0699">rRNA-binding</keyword>
<dbReference type="GO" id="GO:0003735">
    <property type="term" value="F:structural constituent of ribosome"/>
    <property type="evidence" value="ECO:0007669"/>
    <property type="project" value="InterPro"/>
</dbReference>
<evidence type="ECO:0000256" key="2">
    <source>
        <dbReference type="ARBA" id="ARBA00022730"/>
    </source>
</evidence>
<evidence type="ECO:0000313" key="10">
    <source>
        <dbReference type="Proteomes" id="UP000248044"/>
    </source>
</evidence>
<dbReference type="GO" id="GO:0019843">
    <property type="term" value="F:rRNA binding"/>
    <property type="evidence" value="ECO:0007669"/>
    <property type="project" value="UniProtKB-KW"/>
</dbReference>
<dbReference type="CDD" id="cd06087">
    <property type="entry name" value="KOW_RPS4"/>
    <property type="match status" value="1"/>
</dbReference>
<dbReference type="GO" id="GO:0022627">
    <property type="term" value="C:cytosolic small ribosomal subunit"/>
    <property type="evidence" value="ECO:0007669"/>
    <property type="project" value="TreeGrafter"/>
</dbReference>
<feature type="domain" description="RNA-binding S4" evidence="8">
    <location>
        <begin position="37"/>
        <end position="102"/>
    </location>
</feature>
<dbReference type="Gene3D" id="3.10.290.10">
    <property type="entry name" value="RNA-binding S4 domain"/>
    <property type="match status" value="1"/>
</dbReference>
<keyword evidence="10" id="KW-1185">Reference proteome</keyword>
<dbReference type="InterPro" id="IPR041982">
    <property type="entry name" value="Ribosomal_eS4_KOW"/>
</dbReference>
<evidence type="ECO:0000259" key="8">
    <source>
        <dbReference type="SMART" id="SM00363"/>
    </source>
</evidence>
<comment type="similarity">
    <text evidence="1 7">Belongs to the eukaryotic ribosomal protein eS4 family.</text>
</comment>
<dbReference type="PROSITE" id="PS50889">
    <property type="entry name" value="S4"/>
    <property type="match status" value="1"/>
</dbReference>
<evidence type="ECO:0000256" key="5">
    <source>
        <dbReference type="ARBA" id="ARBA00023274"/>
    </source>
</evidence>
<reference evidence="9 10" key="1">
    <citation type="submission" date="2018-05" db="EMBL/GenBank/DDBJ databases">
        <title>Complete Genome Sequences of Extremely Thermoacidophilic, Metal-Mobilizing Type-Strain Members of the Archaeal Family Sulfolobaceae: Acidianus brierleyi DSM-1651T, Acidianus sulfidivorans DSM-18786T, Metallosphaera hakonensis DSM-7519T, and Metallosphaera prunae DSM-10039T.</title>
        <authorList>
            <person name="Counts J.A."/>
            <person name="Kelly R.M."/>
        </authorList>
    </citation>
    <scope>NUCLEOTIDE SEQUENCE [LARGE SCALE GENOMIC DNA]</scope>
    <source>
        <strain evidence="9 10">DSM 1651</strain>
    </source>
</reference>
<accession>A0A2U9IEH3</accession>
<dbReference type="GO" id="GO:0006412">
    <property type="term" value="P:translation"/>
    <property type="evidence" value="ECO:0007669"/>
    <property type="project" value="UniProtKB-UniRule"/>
</dbReference>
<dbReference type="RefSeq" id="WP_110270271.1">
    <property type="nucleotide sequence ID" value="NZ_CP029289.2"/>
</dbReference>
<dbReference type="PANTHER" id="PTHR11581:SF0">
    <property type="entry name" value="SMALL RIBOSOMAL SUBUNIT PROTEIN ES4"/>
    <property type="match status" value="1"/>
</dbReference>
<dbReference type="InterPro" id="IPR036986">
    <property type="entry name" value="S4_RNA-bd_sf"/>
</dbReference>
<gene>
    <name evidence="7" type="primary">rps4e</name>
    <name evidence="9" type="ORF">DFR85_07045</name>
</gene>
<dbReference type="Proteomes" id="UP000248044">
    <property type="component" value="Chromosome"/>
</dbReference>